<proteinExistence type="predicted"/>
<dbReference type="Proteomes" id="UP000536179">
    <property type="component" value="Unassembled WGS sequence"/>
</dbReference>
<feature type="region of interest" description="Disordered" evidence="1">
    <location>
        <begin position="1"/>
        <end position="51"/>
    </location>
</feature>
<evidence type="ECO:0000256" key="1">
    <source>
        <dbReference type="SAM" id="MobiDB-lite"/>
    </source>
</evidence>
<keyword evidence="3" id="KW-1185">Reference proteome</keyword>
<organism evidence="2 3">
    <name type="scientific">Aporhodopirellula rubra</name>
    <dbReference type="NCBI Taxonomy" id="980271"/>
    <lineage>
        <taxon>Bacteria</taxon>
        <taxon>Pseudomonadati</taxon>
        <taxon>Planctomycetota</taxon>
        <taxon>Planctomycetia</taxon>
        <taxon>Pirellulales</taxon>
        <taxon>Pirellulaceae</taxon>
        <taxon>Aporhodopirellula</taxon>
    </lineage>
</organism>
<evidence type="ECO:0000313" key="3">
    <source>
        <dbReference type="Proteomes" id="UP000536179"/>
    </source>
</evidence>
<sequence length="78" mass="8441">MHRVFGPSSFGGGSEDSSDGCHLQIYVTSNSDTSSKHGHSHEAAVMPKSPQRENLSFAANLAREQCINEHRRGFGALI</sequence>
<reference evidence="2 3" key="1">
    <citation type="submission" date="2020-08" db="EMBL/GenBank/DDBJ databases">
        <title>Genomic Encyclopedia of Type Strains, Phase III (KMG-III): the genomes of soil and plant-associated and newly described type strains.</title>
        <authorList>
            <person name="Whitman W."/>
        </authorList>
    </citation>
    <scope>NUCLEOTIDE SEQUENCE [LARGE SCALE GENOMIC DNA]</scope>
    <source>
        <strain evidence="2 3">CECT 8075</strain>
    </source>
</reference>
<dbReference type="AlphaFoldDB" id="A0A7W5DY48"/>
<accession>A0A7W5DY48</accession>
<evidence type="ECO:0000313" key="2">
    <source>
        <dbReference type="EMBL" id="MBB3206585.1"/>
    </source>
</evidence>
<gene>
    <name evidence="2" type="ORF">FHS27_002397</name>
</gene>
<comment type="caution">
    <text evidence="2">The sequence shown here is derived from an EMBL/GenBank/DDBJ whole genome shotgun (WGS) entry which is preliminary data.</text>
</comment>
<name>A0A7W5DY48_9BACT</name>
<protein>
    <submittedName>
        <fullName evidence="2">Uncharacterized protein</fullName>
    </submittedName>
</protein>
<dbReference type="EMBL" id="JACHXU010000007">
    <property type="protein sequence ID" value="MBB3206585.1"/>
    <property type="molecule type" value="Genomic_DNA"/>
</dbReference>